<sequence>MTTQHPINIEKSIQTWVELDNELKKINDKAKDVRTRKNDLEDKIMDYVAENDMNNNFMIISDGKLKFCETKQTSPITLGFLEKCLGEIIANQQQVKQILEYIKNKREQKVVPEIKRYYN</sequence>
<protein>
    <submittedName>
        <fullName evidence="2">Uncharacterized protein</fullName>
    </submittedName>
</protein>
<evidence type="ECO:0000313" key="2">
    <source>
        <dbReference type="EMBL" id="QHT33085.1"/>
    </source>
</evidence>
<dbReference type="Pfam" id="PF19064">
    <property type="entry name" value="DUF5760"/>
    <property type="match status" value="1"/>
</dbReference>
<dbReference type="AlphaFoldDB" id="A0A6C0F0Y2"/>
<keyword evidence="1" id="KW-0175">Coiled coil</keyword>
<reference evidence="2" key="1">
    <citation type="journal article" date="2020" name="Nature">
        <title>Giant virus diversity and host interactions through global metagenomics.</title>
        <authorList>
            <person name="Schulz F."/>
            <person name="Roux S."/>
            <person name="Paez-Espino D."/>
            <person name="Jungbluth S."/>
            <person name="Walsh D.A."/>
            <person name="Denef V.J."/>
            <person name="McMahon K.D."/>
            <person name="Konstantinidis K.T."/>
            <person name="Eloe-Fadrosh E.A."/>
            <person name="Kyrpides N.C."/>
            <person name="Woyke T."/>
        </authorList>
    </citation>
    <scope>NUCLEOTIDE SEQUENCE</scope>
    <source>
        <strain evidence="2">GVMAG-M-3300009161-34</strain>
    </source>
</reference>
<proteinExistence type="predicted"/>
<organism evidence="2">
    <name type="scientific">viral metagenome</name>
    <dbReference type="NCBI Taxonomy" id="1070528"/>
    <lineage>
        <taxon>unclassified sequences</taxon>
        <taxon>metagenomes</taxon>
        <taxon>organismal metagenomes</taxon>
    </lineage>
</organism>
<dbReference type="EMBL" id="MN738957">
    <property type="protein sequence ID" value="QHT33085.1"/>
    <property type="molecule type" value="Genomic_DNA"/>
</dbReference>
<accession>A0A6C0F0Y2</accession>
<dbReference type="InterPro" id="IPR043918">
    <property type="entry name" value="DUF5760"/>
</dbReference>
<evidence type="ECO:0000256" key="1">
    <source>
        <dbReference type="SAM" id="Coils"/>
    </source>
</evidence>
<feature type="coiled-coil region" evidence="1">
    <location>
        <begin position="23"/>
        <end position="50"/>
    </location>
</feature>
<name>A0A6C0F0Y2_9ZZZZ</name>